<keyword evidence="4" id="KW-0472">Membrane</keyword>
<dbReference type="GO" id="GO:0051213">
    <property type="term" value="F:dioxygenase activity"/>
    <property type="evidence" value="ECO:0007669"/>
    <property type="project" value="UniProtKB-KW"/>
</dbReference>
<keyword evidence="2" id="KW-0223">Dioxygenase</keyword>
<evidence type="ECO:0000256" key="3">
    <source>
        <dbReference type="ARBA" id="ARBA00023002"/>
    </source>
</evidence>
<protein>
    <submittedName>
        <fullName evidence="6">Aspartyl/asparaginyl beta-hydroxylase domain-containing protein</fullName>
    </submittedName>
</protein>
<evidence type="ECO:0000259" key="5">
    <source>
        <dbReference type="Pfam" id="PF05118"/>
    </source>
</evidence>
<dbReference type="SUPFAM" id="SSF51197">
    <property type="entry name" value="Clavaminate synthase-like"/>
    <property type="match status" value="1"/>
</dbReference>
<keyword evidence="7" id="KW-1185">Reference proteome</keyword>
<dbReference type="PANTHER" id="PTHR46332">
    <property type="entry name" value="ASPARTATE BETA-HYDROXYLASE DOMAIN-CONTAINING PROTEIN 2"/>
    <property type="match status" value="1"/>
</dbReference>
<keyword evidence="4" id="KW-0812">Transmembrane</keyword>
<dbReference type="AlphaFoldDB" id="A0A9X4Y8Y8"/>
<evidence type="ECO:0000256" key="4">
    <source>
        <dbReference type="SAM" id="Phobius"/>
    </source>
</evidence>
<evidence type="ECO:0000256" key="2">
    <source>
        <dbReference type="ARBA" id="ARBA00022964"/>
    </source>
</evidence>
<name>A0A9X4Y8Y8_9GAMM</name>
<organism evidence="6 7">
    <name type="scientific">Vreelandella halophila</name>
    <dbReference type="NCBI Taxonomy" id="86177"/>
    <lineage>
        <taxon>Bacteria</taxon>
        <taxon>Pseudomonadati</taxon>
        <taxon>Pseudomonadota</taxon>
        <taxon>Gammaproteobacteria</taxon>
        <taxon>Oceanospirillales</taxon>
        <taxon>Halomonadaceae</taxon>
        <taxon>Vreelandella</taxon>
    </lineage>
</organism>
<keyword evidence="3" id="KW-0560">Oxidoreductase</keyword>
<dbReference type="Proteomes" id="UP000460751">
    <property type="component" value="Unassembled WGS sequence"/>
</dbReference>
<dbReference type="RefSeq" id="WP_160897910.1">
    <property type="nucleotide sequence ID" value="NZ_WMEX01000001.1"/>
</dbReference>
<dbReference type="Pfam" id="PF05118">
    <property type="entry name" value="Asp_Arg_Hydrox"/>
    <property type="match status" value="1"/>
</dbReference>
<evidence type="ECO:0000313" key="7">
    <source>
        <dbReference type="Proteomes" id="UP000460751"/>
    </source>
</evidence>
<feature type="transmembrane region" description="Helical" evidence="4">
    <location>
        <begin position="6"/>
        <end position="23"/>
    </location>
</feature>
<dbReference type="OrthoDB" id="21665at2"/>
<keyword evidence="4" id="KW-1133">Transmembrane helix</keyword>
<dbReference type="InterPro" id="IPR027443">
    <property type="entry name" value="IPNS-like_sf"/>
</dbReference>
<dbReference type="Gene3D" id="2.60.120.330">
    <property type="entry name" value="B-lactam Antibiotic, Isopenicillin N Synthase, Chain"/>
    <property type="match status" value="1"/>
</dbReference>
<comment type="similarity">
    <text evidence="1">Belongs to the aspartyl/asparaginyl beta-hydroxylase family.</text>
</comment>
<evidence type="ECO:0000313" key="6">
    <source>
        <dbReference type="EMBL" id="MYL25476.1"/>
    </source>
</evidence>
<feature type="domain" description="Aspartyl/asparaginy/proline hydroxylase" evidence="5">
    <location>
        <begin position="78"/>
        <end position="236"/>
    </location>
</feature>
<feature type="transmembrane region" description="Helical" evidence="4">
    <location>
        <begin position="295"/>
        <end position="319"/>
    </location>
</feature>
<dbReference type="EMBL" id="WMEX01000001">
    <property type="protein sequence ID" value="MYL25476.1"/>
    <property type="molecule type" value="Genomic_DNA"/>
</dbReference>
<reference evidence="6 7" key="1">
    <citation type="submission" date="2019-11" db="EMBL/GenBank/DDBJ databases">
        <title>Genome sequences of 17 halophilic strains isolated from different environments.</title>
        <authorList>
            <person name="Furrow R.E."/>
        </authorList>
    </citation>
    <scope>NUCLEOTIDE SEQUENCE [LARGE SCALE GENOMIC DNA]</scope>
    <source>
        <strain evidence="6 7">22507_15_FS</strain>
    </source>
</reference>
<gene>
    <name evidence="6" type="ORF">GLW01_01565</name>
</gene>
<accession>A0A9X4Y8Y8</accession>
<dbReference type="InterPro" id="IPR051821">
    <property type="entry name" value="Asp/Asn_beta-hydroxylase"/>
</dbReference>
<dbReference type="PANTHER" id="PTHR46332:SF5">
    <property type="entry name" value="ASPARTATE BETA-HYDROXYLASE DOMAIN CONTAINING 2"/>
    <property type="match status" value="1"/>
</dbReference>
<dbReference type="InterPro" id="IPR007803">
    <property type="entry name" value="Asp/Arg/Pro-Hydrxlase"/>
</dbReference>
<sequence length="327" mass="37412">MPVAVTVFILIVAFVAGSMIYVYRFRGQERYKSAGEYWRKGWPIFSPLNCLLYLFTEKRARAPIMDRDQFPELQVIQDNWETIRREAVGLYEDRVFDQTSDPESSAYYDIGFRTFQKYGWSKFYIKWYGTKHNSAQASCPETLKILDQVPSVNGAMFSILPVGSQLTRHADPVACSLRYHLGLSTPNDDRCYINIDGQDYSWRDGEDLIFDETYLHYAHNDAKQYRLILMCDVERPTWLLGSVINVFYKGLMRLTVVPNMDGDQRGFANSLFARISPALARVRELKKTNRRQYKALKYSVNTLLALALGGVILGGLVAIDGLVASIA</sequence>
<proteinExistence type="inferred from homology"/>
<evidence type="ECO:0000256" key="1">
    <source>
        <dbReference type="ARBA" id="ARBA00007730"/>
    </source>
</evidence>
<comment type="caution">
    <text evidence="6">The sequence shown here is derived from an EMBL/GenBank/DDBJ whole genome shotgun (WGS) entry which is preliminary data.</text>
</comment>